<dbReference type="InterPro" id="IPR036465">
    <property type="entry name" value="vWFA_dom_sf"/>
</dbReference>
<feature type="compositionally biased region" description="Low complexity" evidence="1">
    <location>
        <begin position="498"/>
        <end position="512"/>
    </location>
</feature>
<feature type="region of interest" description="Disordered" evidence="1">
    <location>
        <begin position="432"/>
        <end position="512"/>
    </location>
</feature>
<reference evidence="3 4" key="1">
    <citation type="submission" date="2018-06" db="EMBL/GenBank/DDBJ databases">
        <title>Genomic Encyclopedia of Type Strains, Phase IV (KMG-IV): sequencing the most valuable type-strain genomes for metagenomic binning, comparative biology and taxonomic classification.</title>
        <authorList>
            <person name="Goeker M."/>
        </authorList>
    </citation>
    <scope>NUCLEOTIDE SEQUENCE [LARGE SCALE GENOMIC DNA]</scope>
    <source>
        <strain evidence="3 4">DSM 25532</strain>
    </source>
</reference>
<evidence type="ECO:0000313" key="3">
    <source>
        <dbReference type="EMBL" id="RBP44464.1"/>
    </source>
</evidence>
<dbReference type="InterPro" id="IPR051266">
    <property type="entry name" value="CLCR"/>
</dbReference>
<organism evidence="3 4">
    <name type="scientific">Roseimicrobium gellanilyticum</name>
    <dbReference type="NCBI Taxonomy" id="748857"/>
    <lineage>
        <taxon>Bacteria</taxon>
        <taxon>Pseudomonadati</taxon>
        <taxon>Verrucomicrobiota</taxon>
        <taxon>Verrucomicrobiia</taxon>
        <taxon>Verrucomicrobiales</taxon>
        <taxon>Verrucomicrobiaceae</taxon>
        <taxon>Roseimicrobium</taxon>
    </lineage>
</organism>
<dbReference type="PROSITE" id="PS50234">
    <property type="entry name" value="VWFA"/>
    <property type="match status" value="1"/>
</dbReference>
<dbReference type="AlphaFoldDB" id="A0A366HQJ4"/>
<dbReference type="PANTHER" id="PTHR10579">
    <property type="entry name" value="CALCIUM-ACTIVATED CHLORIDE CHANNEL REGULATOR"/>
    <property type="match status" value="1"/>
</dbReference>
<dbReference type="SUPFAM" id="SSF51126">
    <property type="entry name" value="Pectin lyase-like"/>
    <property type="match status" value="1"/>
</dbReference>
<dbReference type="Gene3D" id="3.40.50.410">
    <property type="entry name" value="von Willebrand factor, type A domain"/>
    <property type="match status" value="1"/>
</dbReference>
<dbReference type="EMBL" id="QNRR01000004">
    <property type="protein sequence ID" value="RBP44464.1"/>
    <property type="molecule type" value="Genomic_DNA"/>
</dbReference>
<keyword evidence="4" id="KW-1185">Reference proteome</keyword>
<dbReference type="Pfam" id="PF00092">
    <property type="entry name" value="VWA"/>
    <property type="match status" value="1"/>
</dbReference>
<evidence type="ECO:0000313" key="4">
    <source>
        <dbReference type="Proteomes" id="UP000253426"/>
    </source>
</evidence>
<gene>
    <name evidence="3" type="ORF">DES53_104285</name>
</gene>
<feature type="region of interest" description="Disordered" evidence="1">
    <location>
        <begin position="1004"/>
        <end position="1025"/>
    </location>
</feature>
<dbReference type="InterPro" id="IPR011050">
    <property type="entry name" value="Pectin_lyase_fold/virulence"/>
</dbReference>
<feature type="region of interest" description="Disordered" evidence="1">
    <location>
        <begin position="528"/>
        <end position="557"/>
    </location>
</feature>
<dbReference type="InterPro" id="IPR021908">
    <property type="entry name" value="YfbK_C"/>
</dbReference>
<feature type="compositionally biased region" description="Polar residues" evidence="1">
    <location>
        <begin position="438"/>
        <end position="454"/>
    </location>
</feature>
<sequence>MNAKLTAYALNELPPDERAALEAEMETNPALRVEAEEMRKFCTLLHDEVTDAEKTTLTSEQRFRVLREFTADTQPLPKKTERSIWKHPAFWVPTAIAACTTAMLVITLNEQRSQAPEERVSLAVHAKGKLSTEDVRVNIEKTAKPISAGQTPAPGMPDTPTFVAVNAPVALGKTGDALLPMPTPGTPASPALLLPVSPDGTAASTLVAEALSSTMVTEKAEADFSSASEGSRITGSGSIASRGIAIGSTRPLDQFNFSNDKLSEMPADPTSGTFGSLGGLSPASDIVVGAGGTVSMSGNGLALGLEVNEPAVSFGRDASMASGADINGSTLNLNRSGVVTVNGSLTSRGAVGGTVIANGASTTGDVPTADKAAAGTGGVTKVGAGSITLAGGTLAFTGTTTSAPTGAPANTYTGGTTLAAGSVPALRAEEAETGLHMDSSTPAVAVNTPPSSQAPKPLTRRRVFDTSPGAAPSPSDGGVKLQAAAAEPKPPTELAGRSATPASGPVASPAPADTMTLATLADTDDAIKMPAAGGAPAATTPSTPLTGVPKPASATPAAPAATIANPVPAPAPHFYAIADNENDAYRRTQTTTTTTESLVRGKREQDLEKFGKQLQELKQIKDLQEAETRARKLVTRHAGGETYTPIYENPFLQVAQQPLSTFSIDVDTASYANVRRFLNNGQRPPADAVRLEELINYFPYAYEPPAEDAAPFSVTVDMAEAPWQPMHRLARIALKGREIRKERGAANFVFLVDVSGSMDSPDKLPLVKQSLRMLTEQLKDTDRVAIVTYAGDTGVALTSTTGSERQKIQSAVEALNAGGSTNGAGGIRVAYQQATQNFVQEGVNRVILCTDGDFNVGISSPEELEKLIAEKAKSRVFLSVLGYGTGNLKDRTMETLADKGNGNYAYIDSLSEARKVLVDQMNATLVTIAKDVKIQVEFNPTQVAAYRLLGYENRALAKEDFNNDRKDAGEIGAGHTVTALYEIVPVGARAMSPDGRPAVDDLKYAPKPPPTTVMATPAPGGGSPSRETMTVKLRYKQPEGDKSQLIEVPVTDKEQTMANAPRDFVFAASVTGFGMMLRNSQYSGELTWDMVRDMALRGKGEDPLGYRGEFLQLIDKARGLTEGRE</sequence>
<dbReference type="RefSeq" id="WP_211325544.1">
    <property type="nucleotide sequence ID" value="NZ_QNRR01000004.1"/>
</dbReference>
<name>A0A366HQJ4_9BACT</name>
<dbReference type="Proteomes" id="UP000253426">
    <property type="component" value="Unassembled WGS sequence"/>
</dbReference>
<dbReference type="Pfam" id="PF12034">
    <property type="entry name" value="YfbK_C"/>
    <property type="match status" value="1"/>
</dbReference>
<dbReference type="PANTHER" id="PTHR10579:SF43">
    <property type="entry name" value="ZINC FINGER (C3HC4-TYPE RING FINGER) FAMILY PROTEIN"/>
    <property type="match status" value="1"/>
</dbReference>
<comment type="caution">
    <text evidence="3">The sequence shown here is derived from an EMBL/GenBank/DDBJ whole genome shotgun (WGS) entry which is preliminary data.</text>
</comment>
<feature type="compositionally biased region" description="Low complexity" evidence="1">
    <location>
        <begin position="530"/>
        <end position="557"/>
    </location>
</feature>
<evidence type="ECO:0000256" key="1">
    <source>
        <dbReference type="SAM" id="MobiDB-lite"/>
    </source>
</evidence>
<accession>A0A366HQJ4</accession>
<dbReference type="SMART" id="SM00327">
    <property type="entry name" value="VWA"/>
    <property type="match status" value="1"/>
</dbReference>
<feature type="domain" description="VWFA" evidence="2">
    <location>
        <begin position="747"/>
        <end position="921"/>
    </location>
</feature>
<evidence type="ECO:0000259" key="2">
    <source>
        <dbReference type="PROSITE" id="PS50234"/>
    </source>
</evidence>
<dbReference type="InterPro" id="IPR002035">
    <property type="entry name" value="VWF_A"/>
</dbReference>
<dbReference type="CDD" id="cd01465">
    <property type="entry name" value="vWA_subgroup"/>
    <property type="match status" value="1"/>
</dbReference>
<protein>
    <submittedName>
        <fullName evidence="3">Secreted protein with Ig-like and vWFA domain</fullName>
    </submittedName>
</protein>
<dbReference type="InterPro" id="IPR022156">
    <property type="entry name" value="Uncharacterised_YfbK_N"/>
</dbReference>
<proteinExistence type="predicted"/>
<dbReference type="SUPFAM" id="SSF53300">
    <property type="entry name" value="vWA-like"/>
    <property type="match status" value="1"/>
</dbReference>
<dbReference type="Pfam" id="PF12450">
    <property type="entry name" value="vWF_A"/>
    <property type="match status" value="1"/>
</dbReference>